<feature type="transmembrane region" description="Helical" evidence="7">
    <location>
        <begin position="392"/>
        <end position="415"/>
    </location>
</feature>
<gene>
    <name evidence="8" type="ORF">DCS_01154</name>
</gene>
<dbReference type="SUPFAM" id="SSF103473">
    <property type="entry name" value="MFS general substrate transporter"/>
    <property type="match status" value="1"/>
</dbReference>
<feature type="transmembrane region" description="Helical" evidence="7">
    <location>
        <begin position="360"/>
        <end position="377"/>
    </location>
</feature>
<dbReference type="InParanoid" id="A0A151GSG1"/>
<dbReference type="GeneID" id="63713797"/>
<evidence type="ECO:0000256" key="2">
    <source>
        <dbReference type="ARBA" id="ARBA00007965"/>
    </source>
</evidence>
<feature type="transmembrane region" description="Helical" evidence="7">
    <location>
        <begin position="427"/>
        <end position="450"/>
    </location>
</feature>
<dbReference type="AlphaFoldDB" id="A0A151GSG1"/>
<evidence type="ECO:0000256" key="3">
    <source>
        <dbReference type="ARBA" id="ARBA00022448"/>
    </source>
</evidence>
<dbReference type="GO" id="GO:0005886">
    <property type="term" value="C:plasma membrane"/>
    <property type="evidence" value="ECO:0007669"/>
    <property type="project" value="TreeGrafter"/>
</dbReference>
<dbReference type="GO" id="GO:0015205">
    <property type="term" value="F:nucleobase transmembrane transporter activity"/>
    <property type="evidence" value="ECO:0007669"/>
    <property type="project" value="TreeGrafter"/>
</dbReference>
<evidence type="ECO:0000256" key="7">
    <source>
        <dbReference type="SAM" id="Phobius"/>
    </source>
</evidence>
<keyword evidence="4 7" id="KW-0812">Transmembrane</keyword>
<dbReference type="PIRSF" id="PIRSF016379">
    <property type="entry name" value="ENT"/>
    <property type="match status" value="1"/>
</dbReference>
<feature type="transmembrane region" description="Helical" evidence="7">
    <location>
        <begin position="142"/>
        <end position="168"/>
    </location>
</feature>
<keyword evidence="9" id="KW-1185">Reference proteome</keyword>
<organism evidence="8 9">
    <name type="scientific">Drechmeria coniospora</name>
    <name type="common">Nematophagous fungus</name>
    <name type="synonym">Meria coniospora</name>
    <dbReference type="NCBI Taxonomy" id="98403"/>
    <lineage>
        <taxon>Eukaryota</taxon>
        <taxon>Fungi</taxon>
        <taxon>Dikarya</taxon>
        <taxon>Ascomycota</taxon>
        <taxon>Pezizomycotina</taxon>
        <taxon>Sordariomycetes</taxon>
        <taxon>Hypocreomycetidae</taxon>
        <taxon>Hypocreales</taxon>
        <taxon>Ophiocordycipitaceae</taxon>
        <taxon>Drechmeria</taxon>
    </lineage>
</organism>
<comment type="subcellular location">
    <subcellularLocation>
        <location evidence="1">Membrane</location>
        <topology evidence="1">Multi-pass membrane protein</topology>
    </subcellularLocation>
</comment>
<comment type="caution">
    <text evidence="8">The sequence shown here is derived from an EMBL/GenBank/DDBJ whole genome shotgun (WGS) entry which is preliminary data.</text>
</comment>
<reference evidence="8 9" key="1">
    <citation type="journal article" date="2016" name="Sci. Rep.">
        <title>Insights into Adaptations to a Near-Obligate Nematode Endoparasitic Lifestyle from the Finished Genome of Drechmeria coniospora.</title>
        <authorList>
            <person name="Zhang L."/>
            <person name="Zhou Z."/>
            <person name="Guo Q."/>
            <person name="Fokkens L."/>
            <person name="Miskei M."/>
            <person name="Pocsi I."/>
            <person name="Zhang W."/>
            <person name="Chen M."/>
            <person name="Wang L."/>
            <person name="Sun Y."/>
            <person name="Donzelli B.G."/>
            <person name="Gibson D.M."/>
            <person name="Nelson D.R."/>
            <person name="Luo J.G."/>
            <person name="Rep M."/>
            <person name="Liu H."/>
            <person name="Yang S."/>
            <person name="Wang J."/>
            <person name="Krasnoff S.B."/>
            <person name="Xu Y."/>
            <person name="Molnar I."/>
            <person name="Lin M."/>
        </authorList>
    </citation>
    <scope>NUCLEOTIDE SEQUENCE [LARGE SCALE GENOMIC DNA]</scope>
    <source>
        <strain evidence="8 9">ARSEF 6962</strain>
    </source>
</reference>
<evidence type="ECO:0000313" key="9">
    <source>
        <dbReference type="Proteomes" id="UP000076580"/>
    </source>
</evidence>
<dbReference type="EMBL" id="LAYC01000001">
    <property type="protein sequence ID" value="KYK60020.1"/>
    <property type="molecule type" value="Genomic_DNA"/>
</dbReference>
<dbReference type="FunCoup" id="A0A151GSG1">
    <property type="interactions" value="226"/>
</dbReference>
<dbReference type="Proteomes" id="UP000076580">
    <property type="component" value="Chromosome 01"/>
</dbReference>
<feature type="transmembrane region" description="Helical" evidence="7">
    <location>
        <begin position="225"/>
        <end position="247"/>
    </location>
</feature>
<dbReference type="STRING" id="98403.A0A151GSG1"/>
<feature type="transmembrane region" description="Helical" evidence="7">
    <location>
        <begin position="44"/>
        <end position="69"/>
    </location>
</feature>
<dbReference type="PRINTS" id="PR01130">
    <property type="entry name" value="DERENTRNSPRT"/>
</dbReference>
<keyword evidence="3" id="KW-0813">Transport</keyword>
<feature type="transmembrane region" description="Helical" evidence="7">
    <location>
        <begin position="81"/>
        <end position="102"/>
    </location>
</feature>
<protein>
    <submittedName>
        <fullName evidence="8">Nucleoside transporter family</fullName>
    </submittedName>
</protein>
<feature type="transmembrane region" description="Helical" evidence="7">
    <location>
        <begin position="114"/>
        <end position="136"/>
    </location>
</feature>
<evidence type="ECO:0000256" key="6">
    <source>
        <dbReference type="ARBA" id="ARBA00023136"/>
    </source>
</evidence>
<evidence type="ECO:0000313" key="8">
    <source>
        <dbReference type="EMBL" id="KYK60020.1"/>
    </source>
</evidence>
<dbReference type="RefSeq" id="XP_040659372.1">
    <property type="nucleotide sequence ID" value="XM_040798489.1"/>
</dbReference>
<comment type="similarity">
    <text evidence="2">Belongs to the SLC29A/ENT transporter (TC 2.A.57) family.</text>
</comment>
<dbReference type="GO" id="GO:0000329">
    <property type="term" value="C:fungal-type vacuole membrane"/>
    <property type="evidence" value="ECO:0007669"/>
    <property type="project" value="TreeGrafter"/>
</dbReference>
<dbReference type="InterPro" id="IPR036259">
    <property type="entry name" value="MFS_trans_sf"/>
</dbReference>
<feature type="transmembrane region" description="Helical" evidence="7">
    <location>
        <begin position="291"/>
        <end position="309"/>
    </location>
</feature>
<sequence length="453" mass="49369">MDRPARDEYEPLAGVDNYAGHEGDVLEASLVLDRHDVPFSRIEYGIFAFLGLSMLWAWNMFLAAAPYFASRFAADAWVSSNFQSAILTLSTLPNLTTILILAHSQHTASYPFRISLALITNSVLFALLTCSTQLFLDASPRAYLAFLLTIVACSAWATGLIQNGAFAFAGSFRRPEYMQALMAGQGVAGVVPAIAQVVAVVLFPPNSDSAVSSASPAARGGQTSAFLYFLAAVVVSVVALLAILPLFRRHRRIVEGRMAECMTESLTSVDDAERAARKVTSLRHLFRKLHWLALGVALTFATTMFFPVFTAKIRSVQEDKGLLFRPEVFVPLGFFFWNLGDLAGRMATILPISLSHRPRLLFLLSVLRVVQLPLYLLCNVGGRGAVVPSDFFYLFVVQLTFGLTNGWLGSSFMIASGDWVDEGEREATGGFMGLFLVVGLTTGSLLSFTLSSL</sequence>
<keyword evidence="5 7" id="KW-1133">Transmembrane helix</keyword>
<dbReference type="PANTHER" id="PTHR10332:SF88">
    <property type="entry name" value="EQUILIBRATIVE NUCLEOSIDE TRANSPORTER 1, ISOFORM A"/>
    <property type="match status" value="1"/>
</dbReference>
<feature type="transmembrane region" description="Helical" evidence="7">
    <location>
        <begin position="180"/>
        <end position="205"/>
    </location>
</feature>
<dbReference type="Pfam" id="PF01733">
    <property type="entry name" value="Nucleoside_tran"/>
    <property type="match status" value="1"/>
</dbReference>
<dbReference type="InterPro" id="IPR002259">
    <property type="entry name" value="Eqnu_transpt"/>
</dbReference>
<name>A0A151GSG1_DRECN</name>
<dbReference type="GO" id="GO:0034257">
    <property type="term" value="F:nicotinamide riboside transmembrane transporter activity"/>
    <property type="evidence" value="ECO:0007669"/>
    <property type="project" value="TreeGrafter"/>
</dbReference>
<evidence type="ECO:0000256" key="4">
    <source>
        <dbReference type="ARBA" id="ARBA00022692"/>
    </source>
</evidence>
<dbReference type="PANTHER" id="PTHR10332">
    <property type="entry name" value="EQUILIBRATIVE NUCLEOSIDE TRANSPORTER"/>
    <property type="match status" value="1"/>
</dbReference>
<keyword evidence="6 7" id="KW-0472">Membrane</keyword>
<feature type="transmembrane region" description="Helical" evidence="7">
    <location>
        <begin position="329"/>
        <end position="348"/>
    </location>
</feature>
<evidence type="ECO:0000256" key="1">
    <source>
        <dbReference type="ARBA" id="ARBA00004141"/>
    </source>
</evidence>
<proteinExistence type="inferred from homology"/>
<accession>A0A151GSG1</accession>
<evidence type="ECO:0000256" key="5">
    <source>
        <dbReference type="ARBA" id="ARBA00022989"/>
    </source>
</evidence>